<evidence type="ECO:0000313" key="2">
    <source>
        <dbReference type="EMBL" id="CCD73590.1"/>
    </source>
</evidence>
<feature type="transmembrane region" description="Helical" evidence="1">
    <location>
        <begin position="12"/>
        <end position="36"/>
    </location>
</feature>
<dbReference type="EMBL" id="BX284602">
    <property type="protein sequence ID" value="CCD73590.1"/>
    <property type="molecule type" value="Genomic_DNA"/>
</dbReference>
<reference evidence="2 3" key="1">
    <citation type="journal article" date="1998" name="Science">
        <title>Genome sequence of the nematode C. elegans: a platform for investigating biology.</title>
        <authorList>
            <consortium name="The C. elegans sequencing consortium"/>
            <person name="Sulson J.E."/>
            <person name="Waterston R."/>
        </authorList>
    </citation>
    <scope>NUCLEOTIDE SEQUENCE [LARGE SCALE GENOMIC DNA]</scope>
    <source>
        <strain evidence="2 3">Bristol N2</strain>
    </source>
</reference>
<dbReference type="AGR" id="WB:WBGene00020228"/>
<gene>
    <name evidence="2" type="ORF">CELE_T05A8.2</name>
    <name evidence="2 4" type="ORF">T05A8.2</name>
</gene>
<evidence type="ECO:0000256" key="1">
    <source>
        <dbReference type="SAM" id="Phobius"/>
    </source>
</evidence>
<dbReference type="UCSC" id="T05A8.2">
    <property type="organism name" value="c. elegans"/>
</dbReference>
<dbReference type="RefSeq" id="NP_494341.2">
    <property type="nucleotide sequence ID" value="NM_061940.2"/>
</dbReference>
<dbReference type="Proteomes" id="UP000001940">
    <property type="component" value="Chromosome II"/>
</dbReference>
<name>O44859_CAEEL</name>
<dbReference type="WormBase" id="T05A8.2">
    <property type="protein sequence ID" value="CE45874"/>
    <property type="gene ID" value="WBGene00020228"/>
</dbReference>
<keyword evidence="1" id="KW-0812">Transmembrane</keyword>
<proteinExistence type="predicted"/>
<accession>O44859</accession>
<dbReference type="Bgee" id="WBGene00020228">
    <property type="expression patterns" value="Expressed in adult organism"/>
</dbReference>
<dbReference type="KEGG" id="cel:CELE_T05A8.2"/>
<dbReference type="CTD" id="188089"/>
<dbReference type="InParanoid" id="O44859"/>
<sequence length="229" mass="25679">MFFEFLAATAKLVAGTGLLGTVAVAIPVVVVSYIAVNSVWNHFHDDTSEVSREHPPSYEEVSWNEPTCTHQDISSNQFSNFHQPATWSEPWFPYQDVCWNGLTSIPQAVFQSELSNSHQPVPQSESSCSGERVCPYCGRRNCPGPVYIPSQMKIPPKLPSVRKTKQYRYNSKTEKFTFSNDSSSTDEVRVIANYVAGNVPRGQDKLKELFEALKIMQLQTMHLKASSTP</sequence>
<keyword evidence="3" id="KW-1185">Reference proteome</keyword>
<keyword evidence="1" id="KW-0472">Membrane</keyword>
<dbReference type="AlphaFoldDB" id="O44859"/>
<keyword evidence="1" id="KW-1133">Transmembrane helix</keyword>
<dbReference type="GeneID" id="188089"/>
<dbReference type="PaxDb" id="6239-T05A8.2.1"/>
<evidence type="ECO:0000313" key="3">
    <source>
        <dbReference type="Proteomes" id="UP000001940"/>
    </source>
</evidence>
<organism evidence="2 3">
    <name type="scientific">Caenorhabditis elegans</name>
    <dbReference type="NCBI Taxonomy" id="6239"/>
    <lineage>
        <taxon>Eukaryota</taxon>
        <taxon>Metazoa</taxon>
        <taxon>Ecdysozoa</taxon>
        <taxon>Nematoda</taxon>
        <taxon>Chromadorea</taxon>
        <taxon>Rhabditida</taxon>
        <taxon>Rhabditina</taxon>
        <taxon>Rhabditomorpha</taxon>
        <taxon>Rhabditoidea</taxon>
        <taxon>Rhabditidae</taxon>
        <taxon>Peloderinae</taxon>
        <taxon>Caenorhabditis</taxon>
    </lineage>
</organism>
<dbReference type="HOGENOM" id="CLU_1210743_0_0_1"/>
<protein>
    <submittedName>
        <fullName evidence="2">Uncharacterized protein</fullName>
    </submittedName>
</protein>
<evidence type="ECO:0000313" key="4">
    <source>
        <dbReference type="WormBase" id="T05A8.2"/>
    </source>
</evidence>